<dbReference type="PANTHER" id="PTHR42886:SF29">
    <property type="entry name" value="PUMMELIG, ISOFORM A"/>
    <property type="match status" value="1"/>
</dbReference>
<dbReference type="InterPro" id="IPR000073">
    <property type="entry name" value="AB_hydrolase_1"/>
</dbReference>
<keyword evidence="4" id="KW-0378">Hydrolase</keyword>
<dbReference type="Pfam" id="PF00561">
    <property type="entry name" value="Abhydrolase_1"/>
    <property type="match status" value="1"/>
</dbReference>
<name>A0A6A7C267_9PEZI</name>
<dbReference type="EMBL" id="MU005971">
    <property type="protein sequence ID" value="KAF2861676.1"/>
    <property type="molecule type" value="Genomic_DNA"/>
</dbReference>
<dbReference type="GO" id="GO:0035965">
    <property type="term" value="P:cardiolipin acyl-chain remodeling"/>
    <property type="evidence" value="ECO:0007669"/>
    <property type="project" value="TreeGrafter"/>
</dbReference>
<keyword evidence="5" id="KW-1185">Reference proteome</keyword>
<sequence length="415" mass="46043">MPSNVNTRYFPISYSSGWSQWWNNLTPAVTEHRVLSLIPYLRSHAPTHTQTSLPEGTSPIGDGHVEPVSTTDPYGNRTWRSELVPLSGENRYLNEFSISRSPASPEGSPEGLPDGSKHDLVMLHGYGAGLGFFYKNLEPLSRRKAWNLYALDLLGMGRSSRPPFKLHAKDKSSKVVEAEGWFVDALEEWRAKRKIEKFTLLGHSLGGYLAVAYALKYPGRLEKLLLVSPVGIPENPYAVAEALPDGAGAGRNGGKDVPKQPLPRWLTTLWDANVSPFSIVRLSGPLGPRLVSRWSRRRFAHLPEQEADALHDYAYSLFRQRGSGEYALAYILAPGAYAREPLLGRFKGLNVPVHFLYGDRDWMDVNAGREAARVVRENGGKADVTVVKDAGHHVYLDGFDEFNAIVGRELEGIEG</sequence>
<evidence type="ECO:0000313" key="4">
    <source>
        <dbReference type="EMBL" id="KAF2861676.1"/>
    </source>
</evidence>
<evidence type="ECO:0000313" key="5">
    <source>
        <dbReference type="Proteomes" id="UP000799421"/>
    </source>
</evidence>
<dbReference type="GO" id="GO:0006654">
    <property type="term" value="P:phosphatidic acid biosynthetic process"/>
    <property type="evidence" value="ECO:0007669"/>
    <property type="project" value="TreeGrafter"/>
</dbReference>
<dbReference type="GO" id="GO:0005743">
    <property type="term" value="C:mitochondrial inner membrane"/>
    <property type="evidence" value="ECO:0007669"/>
    <property type="project" value="TreeGrafter"/>
</dbReference>
<dbReference type="SUPFAM" id="SSF53474">
    <property type="entry name" value="alpha/beta-Hydrolases"/>
    <property type="match status" value="1"/>
</dbReference>
<dbReference type="GO" id="GO:0055088">
    <property type="term" value="P:lipid homeostasis"/>
    <property type="evidence" value="ECO:0007669"/>
    <property type="project" value="TreeGrafter"/>
</dbReference>
<evidence type="ECO:0000259" key="3">
    <source>
        <dbReference type="Pfam" id="PF00561"/>
    </source>
</evidence>
<accession>A0A6A7C267</accession>
<dbReference type="Gene3D" id="3.40.50.1820">
    <property type="entry name" value="alpha/beta hydrolase"/>
    <property type="match status" value="1"/>
</dbReference>
<feature type="region of interest" description="Disordered" evidence="2">
    <location>
        <begin position="47"/>
        <end position="76"/>
    </location>
</feature>
<evidence type="ECO:0000256" key="1">
    <source>
        <dbReference type="ARBA" id="ARBA00038097"/>
    </source>
</evidence>
<dbReference type="PANTHER" id="PTHR42886">
    <property type="entry name" value="RE40534P-RELATED"/>
    <property type="match status" value="1"/>
</dbReference>
<dbReference type="GO" id="GO:0004623">
    <property type="term" value="F:phospholipase A2 activity"/>
    <property type="evidence" value="ECO:0007669"/>
    <property type="project" value="TreeGrafter"/>
</dbReference>
<proteinExistence type="inferred from homology"/>
<dbReference type="OrthoDB" id="7457040at2759"/>
<protein>
    <submittedName>
        <fullName evidence="4">Alpha/beta-hydrolase</fullName>
    </submittedName>
</protein>
<feature type="domain" description="AB hydrolase-1" evidence="3">
    <location>
        <begin position="120"/>
        <end position="398"/>
    </location>
</feature>
<dbReference type="GO" id="GO:0042171">
    <property type="term" value="F:lysophosphatidic acid acyltransferase activity"/>
    <property type="evidence" value="ECO:0007669"/>
    <property type="project" value="TreeGrafter"/>
</dbReference>
<organism evidence="4 5">
    <name type="scientific">Piedraia hortae CBS 480.64</name>
    <dbReference type="NCBI Taxonomy" id="1314780"/>
    <lineage>
        <taxon>Eukaryota</taxon>
        <taxon>Fungi</taxon>
        <taxon>Dikarya</taxon>
        <taxon>Ascomycota</taxon>
        <taxon>Pezizomycotina</taxon>
        <taxon>Dothideomycetes</taxon>
        <taxon>Dothideomycetidae</taxon>
        <taxon>Capnodiales</taxon>
        <taxon>Piedraiaceae</taxon>
        <taxon>Piedraia</taxon>
    </lineage>
</organism>
<evidence type="ECO:0000256" key="2">
    <source>
        <dbReference type="SAM" id="MobiDB-lite"/>
    </source>
</evidence>
<gene>
    <name evidence="4" type="ORF">K470DRAFT_281450</name>
</gene>
<dbReference type="Proteomes" id="UP000799421">
    <property type="component" value="Unassembled WGS sequence"/>
</dbReference>
<dbReference type="InterPro" id="IPR029058">
    <property type="entry name" value="AB_hydrolase_fold"/>
</dbReference>
<dbReference type="AlphaFoldDB" id="A0A6A7C267"/>
<comment type="similarity">
    <text evidence="1">Belongs to the peptidase S33 family. ABHD4/ABHD5 subfamily.</text>
</comment>
<reference evidence="4" key="1">
    <citation type="journal article" date="2020" name="Stud. Mycol.">
        <title>101 Dothideomycetes genomes: a test case for predicting lifestyles and emergence of pathogens.</title>
        <authorList>
            <person name="Haridas S."/>
            <person name="Albert R."/>
            <person name="Binder M."/>
            <person name="Bloem J."/>
            <person name="Labutti K."/>
            <person name="Salamov A."/>
            <person name="Andreopoulos B."/>
            <person name="Baker S."/>
            <person name="Barry K."/>
            <person name="Bills G."/>
            <person name="Bluhm B."/>
            <person name="Cannon C."/>
            <person name="Castanera R."/>
            <person name="Culley D."/>
            <person name="Daum C."/>
            <person name="Ezra D."/>
            <person name="Gonzalez J."/>
            <person name="Henrissat B."/>
            <person name="Kuo A."/>
            <person name="Liang C."/>
            <person name="Lipzen A."/>
            <person name="Lutzoni F."/>
            <person name="Magnuson J."/>
            <person name="Mondo S."/>
            <person name="Nolan M."/>
            <person name="Ohm R."/>
            <person name="Pangilinan J."/>
            <person name="Park H.-J."/>
            <person name="Ramirez L."/>
            <person name="Alfaro M."/>
            <person name="Sun H."/>
            <person name="Tritt A."/>
            <person name="Yoshinaga Y."/>
            <person name="Zwiers L.-H."/>
            <person name="Turgeon B."/>
            <person name="Goodwin S."/>
            <person name="Spatafora J."/>
            <person name="Crous P."/>
            <person name="Grigoriev I."/>
        </authorList>
    </citation>
    <scope>NUCLEOTIDE SEQUENCE</scope>
    <source>
        <strain evidence="4">CBS 480.64</strain>
    </source>
</reference>